<dbReference type="PANTHER" id="PTHR31429:SF88">
    <property type="entry name" value="WRKY DOMAIN-CONTAINING PROTEIN-RELATED"/>
    <property type="match status" value="1"/>
</dbReference>
<reference evidence="7 8" key="1">
    <citation type="journal article" date="2016" name="Sci. Rep.">
        <title>The genome sequence of the outbreeding globe artichoke constructed de novo incorporating a phase-aware low-pass sequencing strategy of F1 progeny.</title>
        <authorList>
            <person name="Scaglione D."/>
            <person name="Reyes-Chin-Wo S."/>
            <person name="Acquadro A."/>
            <person name="Froenicke L."/>
            <person name="Portis E."/>
            <person name="Beitel C."/>
            <person name="Tirone M."/>
            <person name="Mauro R."/>
            <person name="Lo Monaco A."/>
            <person name="Mauromicale G."/>
            <person name="Faccioli P."/>
            <person name="Cattivelli L."/>
            <person name="Rieseberg L."/>
            <person name="Michelmore R."/>
            <person name="Lanteri S."/>
        </authorList>
    </citation>
    <scope>NUCLEOTIDE SEQUENCE [LARGE SCALE GENOMIC DNA]</scope>
    <source>
        <strain evidence="7">2C</strain>
    </source>
</reference>
<evidence type="ECO:0000313" key="7">
    <source>
        <dbReference type="EMBL" id="KVH95612.1"/>
    </source>
</evidence>
<evidence type="ECO:0000256" key="5">
    <source>
        <dbReference type="ARBA" id="ARBA00023242"/>
    </source>
</evidence>
<accession>A0A103XRM7</accession>
<feature type="domain" description="WRKY" evidence="6">
    <location>
        <begin position="114"/>
        <end position="179"/>
    </location>
</feature>
<evidence type="ECO:0000256" key="4">
    <source>
        <dbReference type="ARBA" id="ARBA00023163"/>
    </source>
</evidence>
<keyword evidence="3" id="KW-0238">DNA-binding</keyword>
<evidence type="ECO:0000256" key="2">
    <source>
        <dbReference type="ARBA" id="ARBA00023015"/>
    </source>
</evidence>
<dbReference type="GO" id="GO:0003700">
    <property type="term" value="F:DNA-binding transcription factor activity"/>
    <property type="evidence" value="ECO:0007669"/>
    <property type="project" value="InterPro"/>
</dbReference>
<protein>
    <recommendedName>
        <fullName evidence="6">WRKY domain-containing protein</fullName>
    </recommendedName>
</protein>
<dbReference type="InterPro" id="IPR003657">
    <property type="entry name" value="WRKY_dom"/>
</dbReference>
<keyword evidence="2" id="KW-0805">Transcription regulation</keyword>
<dbReference type="GO" id="GO:0005634">
    <property type="term" value="C:nucleus"/>
    <property type="evidence" value="ECO:0007669"/>
    <property type="project" value="UniProtKB-SubCell"/>
</dbReference>
<dbReference type="PANTHER" id="PTHR31429">
    <property type="entry name" value="WRKY TRANSCRIPTION FACTOR 36-RELATED"/>
    <property type="match status" value="1"/>
</dbReference>
<evidence type="ECO:0000259" key="6">
    <source>
        <dbReference type="PROSITE" id="PS50811"/>
    </source>
</evidence>
<dbReference type="EMBL" id="LEKV01004381">
    <property type="protein sequence ID" value="KVH95612.1"/>
    <property type="molecule type" value="Genomic_DNA"/>
</dbReference>
<sequence>MVATSLAIDLNLNPFPRTTHDHHTPVEVAEVQTRFYDDDGEEEEDYSFEKQVDHGMVGELSSENRKLKEMLTVIWGHNNSLQTQVKKLMQDKELLVSNPNKRKLDETVIEQNSWNRPNEDNLPKTGIQRVYVRTDPSDKTLVVKDGYQWRKYGQKVQRSVDDAGVVVATYEGEHNHRSSKQEAAYALANQHEIFSEERRSMVVPKAFDQVLVQKMTDCLTKDPHFTQQLAATISSRILDFDL</sequence>
<keyword evidence="5" id="KW-0539">Nucleus</keyword>
<evidence type="ECO:0000256" key="1">
    <source>
        <dbReference type="ARBA" id="ARBA00004123"/>
    </source>
</evidence>
<dbReference type="Gene3D" id="2.20.25.80">
    <property type="entry name" value="WRKY domain"/>
    <property type="match status" value="1"/>
</dbReference>
<dbReference type="SUPFAM" id="SSF118290">
    <property type="entry name" value="WRKY DNA-binding domain"/>
    <property type="match status" value="1"/>
</dbReference>
<dbReference type="InterPro" id="IPR044810">
    <property type="entry name" value="WRKY_plant"/>
</dbReference>
<dbReference type="InterPro" id="IPR036576">
    <property type="entry name" value="WRKY_dom_sf"/>
</dbReference>
<organism evidence="7 8">
    <name type="scientific">Cynara cardunculus var. scolymus</name>
    <name type="common">Globe artichoke</name>
    <name type="synonym">Cynara scolymus</name>
    <dbReference type="NCBI Taxonomy" id="59895"/>
    <lineage>
        <taxon>Eukaryota</taxon>
        <taxon>Viridiplantae</taxon>
        <taxon>Streptophyta</taxon>
        <taxon>Embryophyta</taxon>
        <taxon>Tracheophyta</taxon>
        <taxon>Spermatophyta</taxon>
        <taxon>Magnoliopsida</taxon>
        <taxon>eudicotyledons</taxon>
        <taxon>Gunneridae</taxon>
        <taxon>Pentapetalae</taxon>
        <taxon>asterids</taxon>
        <taxon>campanulids</taxon>
        <taxon>Asterales</taxon>
        <taxon>Asteraceae</taxon>
        <taxon>Carduoideae</taxon>
        <taxon>Cardueae</taxon>
        <taxon>Carduinae</taxon>
        <taxon>Cynara</taxon>
    </lineage>
</organism>
<proteinExistence type="predicted"/>
<gene>
    <name evidence="7" type="ORF">Ccrd_002369</name>
</gene>
<keyword evidence="8" id="KW-1185">Reference proteome</keyword>
<dbReference type="GO" id="GO:0043565">
    <property type="term" value="F:sequence-specific DNA binding"/>
    <property type="evidence" value="ECO:0007669"/>
    <property type="project" value="InterPro"/>
</dbReference>
<dbReference type="AlphaFoldDB" id="A0A103XRM7"/>
<keyword evidence="4" id="KW-0804">Transcription</keyword>
<dbReference type="Proteomes" id="UP000243975">
    <property type="component" value="Unassembled WGS sequence"/>
</dbReference>
<evidence type="ECO:0000313" key="8">
    <source>
        <dbReference type="Proteomes" id="UP000243975"/>
    </source>
</evidence>
<name>A0A103XRM7_CYNCS</name>
<comment type="caution">
    <text evidence="7">The sequence shown here is derived from an EMBL/GenBank/DDBJ whole genome shotgun (WGS) entry which is preliminary data.</text>
</comment>
<comment type="subcellular location">
    <subcellularLocation>
        <location evidence="1">Nucleus</location>
    </subcellularLocation>
</comment>
<dbReference type="STRING" id="59895.A0A103XRM7"/>
<dbReference type="PROSITE" id="PS50811">
    <property type="entry name" value="WRKY"/>
    <property type="match status" value="1"/>
</dbReference>
<dbReference type="SMART" id="SM00774">
    <property type="entry name" value="WRKY"/>
    <property type="match status" value="1"/>
</dbReference>
<dbReference type="Gramene" id="KVH95612">
    <property type="protein sequence ID" value="KVH95612"/>
    <property type="gene ID" value="Ccrd_002369"/>
</dbReference>
<evidence type="ECO:0000256" key="3">
    <source>
        <dbReference type="ARBA" id="ARBA00023125"/>
    </source>
</evidence>
<dbReference type="OMA" id="AEWEDYG"/>